<feature type="signal peptide" evidence="7">
    <location>
        <begin position="1"/>
        <end position="33"/>
    </location>
</feature>
<keyword evidence="7" id="KW-0732">Signal</keyword>
<dbReference type="InterPro" id="IPR011990">
    <property type="entry name" value="TPR-like_helical_dom_sf"/>
</dbReference>
<evidence type="ECO:0000256" key="2">
    <source>
        <dbReference type="ARBA" id="ARBA00022670"/>
    </source>
</evidence>
<dbReference type="Pfam" id="PF01435">
    <property type="entry name" value="Peptidase_M48"/>
    <property type="match status" value="1"/>
</dbReference>
<accession>A0A0N0XMA7</accession>
<dbReference type="OrthoDB" id="9810445at2"/>
<proteinExistence type="predicted"/>
<keyword evidence="10" id="KW-1185">Reference proteome</keyword>
<reference evidence="9 10" key="1">
    <citation type="submission" date="2015-07" db="EMBL/GenBank/DDBJ databases">
        <title>Draft genome sequence of the Amantichitinum ursilacus IGB-41, a new chitin-degrading bacterium.</title>
        <authorList>
            <person name="Kirstahler P."/>
            <person name="Guenther M."/>
            <person name="Grumaz C."/>
            <person name="Rupp S."/>
            <person name="Zibek S."/>
            <person name="Sohn K."/>
        </authorList>
    </citation>
    <scope>NUCLEOTIDE SEQUENCE [LARGE SCALE GENOMIC DNA]</scope>
    <source>
        <strain evidence="9 10">IGB-41</strain>
    </source>
</reference>
<sequence length="494" mass="55337">MFFRGSFLSGFCLLKRPLTALLMASLLAAPSFADINLPELGDVSQEGMTPRDEHQVGEAAVIEMRRSGSMMEDPEVTTYINQLGNRLVEANGTSLPFTFFVMNSPEVNAFALPGGFVAVYSGLIGATQHESELAAVMSHEISHVTQHHIARLIDAQRAMPWLTMAAMGLALLASRSGSGDLAMGALAASSGYAIQRQLDFTYAFEQEADRIGMQTLIKSGFDPWAMPTFFDRLQRYNRLVENNAPEFLRTHPVTYKRITDAQERLQDQPYKQVPDSADYLFVRERARVLQSDNKATVDMYKATLAGKRYGNLPAHLYGLALAQSKARDFDGAWLTLQKAHDAFGLARSHPALEYLGGSIRMGQGRYDEAIKLFREGERHFPGSRVLVYGEIDALIAARNYPDALKAAQSAQELYLSDAWLYQRQARIYEAQGQSQQRHRMQAEYYARLNEYGAAVEQLELAQRDPSNDFYLASSIDARLKELQSMRGEDKDKKR</sequence>
<protein>
    <submittedName>
        <fullName evidence="9">TPR repeat-containing protein YfgC</fullName>
    </submittedName>
</protein>
<dbReference type="GO" id="GO:0016020">
    <property type="term" value="C:membrane"/>
    <property type="evidence" value="ECO:0007669"/>
    <property type="project" value="TreeGrafter"/>
</dbReference>
<evidence type="ECO:0000256" key="1">
    <source>
        <dbReference type="ARBA" id="ARBA00001947"/>
    </source>
</evidence>
<dbReference type="PANTHER" id="PTHR22726">
    <property type="entry name" value="METALLOENDOPEPTIDASE OMA1"/>
    <property type="match status" value="1"/>
</dbReference>
<dbReference type="Gene3D" id="3.30.2010.10">
    <property type="entry name" value="Metalloproteases ('zincins'), catalytic domain"/>
    <property type="match status" value="1"/>
</dbReference>
<gene>
    <name evidence="9" type="primary">yfgC_1</name>
    <name evidence="9" type="ORF">WG78_03085</name>
</gene>
<organism evidence="9 10">
    <name type="scientific">Amantichitinum ursilacus</name>
    <dbReference type="NCBI Taxonomy" id="857265"/>
    <lineage>
        <taxon>Bacteria</taxon>
        <taxon>Pseudomonadati</taxon>
        <taxon>Pseudomonadota</taxon>
        <taxon>Betaproteobacteria</taxon>
        <taxon>Neisseriales</taxon>
        <taxon>Chitinibacteraceae</taxon>
        <taxon>Amantichitinum</taxon>
    </lineage>
</organism>
<feature type="chain" id="PRO_5005863185" evidence="7">
    <location>
        <begin position="34"/>
        <end position="494"/>
    </location>
</feature>
<comment type="caution">
    <text evidence="9">The sequence shown here is derived from an EMBL/GenBank/DDBJ whole genome shotgun (WGS) entry which is preliminary data.</text>
</comment>
<dbReference type="PANTHER" id="PTHR22726:SF1">
    <property type="entry name" value="METALLOENDOPEPTIDASE OMA1, MITOCHONDRIAL"/>
    <property type="match status" value="1"/>
</dbReference>
<keyword evidence="6" id="KW-0482">Metalloprotease</keyword>
<evidence type="ECO:0000313" key="10">
    <source>
        <dbReference type="Proteomes" id="UP000037939"/>
    </source>
</evidence>
<dbReference type="Gene3D" id="1.25.40.10">
    <property type="entry name" value="Tetratricopeptide repeat domain"/>
    <property type="match status" value="1"/>
</dbReference>
<feature type="domain" description="Peptidase M48" evidence="8">
    <location>
        <begin position="77"/>
        <end position="264"/>
    </location>
</feature>
<dbReference type="InterPro" id="IPR051156">
    <property type="entry name" value="Mito/Outer_Membr_Metalloprot"/>
</dbReference>
<keyword evidence="2" id="KW-0645">Protease</keyword>
<comment type="cofactor">
    <cofactor evidence="1">
        <name>Zn(2+)</name>
        <dbReference type="ChEBI" id="CHEBI:29105"/>
    </cofactor>
</comment>
<dbReference type="GO" id="GO:0051603">
    <property type="term" value="P:proteolysis involved in protein catabolic process"/>
    <property type="evidence" value="ECO:0007669"/>
    <property type="project" value="TreeGrafter"/>
</dbReference>
<name>A0A0N0XMA7_9NEIS</name>
<evidence type="ECO:0000256" key="5">
    <source>
        <dbReference type="ARBA" id="ARBA00022833"/>
    </source>
</evidence>
<dbReference type="InterPro" id="IPR001915">
    <property type="entry name" value="Peptidase_M48"/>
</dbReference>
<evidence type="ECO:0000256" key="7">
    <source>
        <dbReference type="SAM" id="SignalP"/>
    </source>
</evidence>
<dbReference type="SUPFAM" id="SSF48452">
    <property type="entry name" value="TPR-like"/>
    <property type="match status" value="1"/>
</dbReference>
<dbReference type="AlphaFoldDB" id="A0A0N0XMA7"/>
<dbReference type="Proteomes" id="UP000037939">
    <property type="component" value="Unassembled WGS sequence"/>
</dbReference>
<dbReference type="PATRIC" id="fig|857265.3.peg.633"/>
<evidence type="ECO:0000313" key="9">
    <source>
        <dbReference type="EMBL" id="KPC54525.1"/>
    </source>
</evidence>
<evidence type="ECO:0000256" key="4">
    <source>
        <dbReference type="ARBA" id="ARBA00022801"/>
    </source>
</evidence>
<dbReference type="GO" id="GO:0046872">
    <property type="term" value="F:metal ion binding"/>
    <property type="evidence" value="ECO:0007669"/>
    <property type="project" value="UniProtKB-KW"/>
</dbReference>
<dbReference type="STRING" id="857265.WG78_03085"/>
<dbReference type="EMBL" id="LAQT01000002">
    <property type="protein sequence ID" value="KPC54525.1"/>
    <property type="molecule type" value="Genomic_DNA"/>
</dbReference>
<keyword evidence="3" id="KW-0479">Metal-binding</keyword>
<keyword evidence="4" id="KW-0378">Hydrolase</keyword>
<dbReference type="GO" id="GO:0004222">
    <property type="term" value="F:metalloendopeptidase activity"/>
    <property type="evidence" value="ECO:0007669"/>
    <property type="project" value="InterPro"/>
</dbReference>
<evidence type="ECO:0000259" key="8">
    <source>
        <dbReference type="Pfam" id="PF01435"/>
    </source>
</evidence>
<keyword evidence="5" id="KW-0862">Zinc</keyword>
<evidence type="ECO:0000256" key="6">
    <source>
        <dbReference type="ARBA" id="ARBA00023049"/>
    </source>
</evidence>
<evidence type="ECO:0000256" key="3">
    <source>
        <dbReference type="ARBA" id="ARBA00022723"/>
    </source>
</evidence>